<dbReference type="RefSeq" id="WP_051757958.1">
    <property type="nucleotide sequence ID" value="NZ_JOIJ01000013.1"/>
</dbReference>
<feature type="compositionally biased region" description="Low complexity" evidence="1">
    <location>
        <begin position="37"/>
        <end position="81"/>
    </location>
</feature>
<reference evidence="4 5" key="1">
    <citation type="submission" date="2019-07" db="EMBL/GenBank/DDBJ databases">
        <title>R&amp;d 2014.</title>
        <authorList>
            <person name="Klenk H.-P."/>
        </authorList>
    </citation>
    <scope>NUCLEOTIDE SEQUENCE [LARGE SCALE GENOMIC DNA]</scope>
    <source>
        <strain evidence="4 5">DSM 43194</strain>
    </source>
</reference>
<evidence type="ECO:0000256" key="2">
    <source>
        <dbReference type="SAM" id="SignalP"/>
    </source>
</evidence>
<feature type="compositionally biased region" description="Polar residues" evidence="1">
    <location>
        <begin position="25"/>
        <end position="36"/>
    </location>
</feature>
<evidence type="ECO:0000256" key="1">
    <source>
        <dbReference type="SAM" id="MobiDB-lite"/>
    </source>
</evidence>
<feature type="chain" id="PRO_5024997887" evidence="2">
    <location>
        <begin position="26"/>
        <end position="249"/>
    </location>
</feature>
<comment type="caution">
    <text evidence="4">The sequence shown here is derived from an EMBL/GenBank/DDBJ whole genome shotgun (WGS) entry which is preliminary data.</text>
</comment>
<keyword evidence="5" id="KW-1185">Reference proteome</keyword>
<proteinExistence type="predicted"/>
<gene>
    <name evidence="4" type="ORF">JD82_04350</name>
</gene>
<keyword evidence="2" id="KW-0732">Signal</keyword>
<dbReference type="Pfam" id="PF14016">
    <property type="entry name" value="DUF4232"/>
    <property type="match status" value="1"/>
</dbReference>
<sequence length="249" mass="25127">MISTRATLIAATVATGLLASGCAVQQSGGDDQTETTSAPASAPASAGASESAAASASESGNPSQPSQPATPASASAEPVPADTATPSSPGAGEAGEIPCTAEYLSATFSAYRNQDGTMQQSADGSFSGMFQFVNNGPQACTVDGHPDLVKSNGHAQTPVTVSHTLSPGPSRVEIDPGGQAAVYVSWFETGSSNACYHKIPSFEVHLPPRSGGQPPAEEASDVQPIIVDIPMSEMTNCASEYNTSAFYVP</sequence>
<name>A0A660CLD4_9PSEU</name>
<feature type="region of interest" description="Disordered" evidence="1">
    <location>
        <begin position="25"/>
        <end position="96"/>
    </location>
</feature>
<protein>
    <submittedName>
        <fullName evidence="4">Uncharacterized protein DUF4232</fullName>
    </submittedName>
</protein>
<feature type="signal peptide" evidence="2">
    <location>
        <begin position="1"/>
        <end position="25"/>
    </location>
</feature>
<dbReference type="AlphaFoldDB" id="A0A660CLD4"/>
<organism evidence="4 5">
    <name type="scientific">Prauserella rugosa</name>
    <dbReference type="NCBI Taxonomy" id="43354"/>
    <lineage>
        <taxon>Bacteria</taxon>
        <taxon>Bacillati</taxon>
        <taxon>Actinomycetota</taxon>
        <taxon>Actinomycetes</taxon>
        <taxon>Pseudonocardiales</taxon>
        <taxon>Pseudonocardiaceae</taxon>
        <taxon>Prauserella</taxon>
    </lineage>
</organism>
<feature type="domain" description="DUF4232" evidence="3">
    <location>
        <begin position="119"/>
        <end position="214"/>
    </location>
</feature>
<dbReference type="PROSITE" id="PS51257">
    <property type="entry name" value="PROKAR_LIPOPROTEIN"/>
    <property type="match status" value="1"/>
</dbReference>
<evidence type="ECO:0000313" key="4">
    <source>
        <dbReference type="EMBL" id="TWH22469.1"/>
    </source>
</evidence>
<dbReference type="Proteomes" id="UP000317303">
    <property type="component" value="Unassembled WGS sequence"/>
</dbReference>
<dbReference type="EMBL" id="VLJV01000001">
    <property type="protein sequence ID" value="TWH22469.1"/>
    <property type="molecule type" value="Genomic_DNA"/>
</dbReference>
<evidence type="ECO:0000259" key="3">
    <source>
        <dbReference type="Pfam" id="PF14016"/>
    </source>
</evidence>
<evidence type="ECO:0000313" key="5">
    <source>
        <dbReference type="Proteomes" id="UP000317303"/>
    </source>
</evidence>
<dbReference type="InterPro" id="IPR025326">
    <property type="entry name" value="DUF4232"/>
</dbReference>
<accession>A0A660CLD4</accession>